<sequence length="279" mass="30453">MRLPGSQVHGRRIRHRDVPELVPGRPPPAGGHGGGHRGVPGNRLRKPEGRDRELHQRRALTEPSETPANLASAAIWRWPVGLEAGPPVGAVGGLHRERGFVRLPPAARQSARFVTWNKSDNVPNHPSRHTGCGCTPVPLHQKENDMFGTKSTAKKRIARIAALGFAATAAVVTLSASPAQAAINCDQGRVCMFEDNHYTGSKYSNWKPTGAGKYQIDGWDGDNEISSVANMSNYAVYLYANDDYTDFLICIPADSYEGDLVYYLDNDAESAKSLNRRTC</sequence>
<evidence type="ECO:0008006" key="4">
    <source>
        <dbReference type="Google" id="ProtNLM"/>
    </source>
</evidence>
<reference evidence="2 3" key="2">
    <citation type="submission" date="2019-05" db="EMBL/GenBank/DDBJ databases">
        <title>Glycomyces buryatensis sp. nov.</title>
        <authorList>
            <person name="Nikitina E."/>
        </authorList>
    </citation>
    <scope>NUCLEOTIDE SEQUENCE [LARGE SCALE GENOMIC DNA]</scope>
    <source>
        <strain evidence="2 3">18</strain>
    </source>
</reference>
<dbReference type="Proteomes" id="UP000308760">
    <property type="component" value="Unassembled WGS sequence"/>
</dbReference>
<accession>A0A4S8QBL4</accession>
<keyword evidence="3" id="KW-1185">Reference proteome</keyword>
<dbReference type="EMBL" id="STGY01000057">
    <property type="protein sequence ID" value="THV40205.1"/>
    <property type="molecule type" value="Genomic_DNA"/>
</dbReference>
<proteinExistence type="predicted"/>
<gene>
    <name evidence="2" type="ORF">FAB82_16050</name>
</gene>
<feature type="region of interest" description="Disordered" evidence="1">
    <location>
        <begin position="1"/>
        <end position="66"/>
    </location>
</feature>
<name>A0A4S8QBL4_9ACTN</name>
<evidence type="ECO:0000313" key="2">
    <source>
        <dbReference type="EMBL" id="THV40205.1"/>
    </source>
</evidence>
<dbReference type="Pfam" id="PF03995">
    <property type="entry name" value="Inhibitor_I36"/>
    <property type="match status" value="1"/>
</dbReference>
<evidence type="ECO:0000256" key="1">
    <source>
        <dbReference type="SAM" id="MobiDB-lite"/>
    </source>
</evidence>
<dbReference type="Gene3D" id="2.60.20.10">
    <property type="entry name" value="Crystallins"/>
    <property type="match status" value="1"/>
</dbReference>
<feature type="compositionally biased region" description="Basic and acidic residues" evidence="1">
    <location>
        <begin position="45"/>
        <end position="60"/>
    </location>
</feature>
<comment type="caution">
    <text evidence="2">The sequence shown here is derived from an EMBL/GenBank/DDBJ whole genome shotgun (WGS) entry which is preliminary data.</text>
</comment>
<dbReference type="OrthoDB" id="3401940at2"/>
<reference evidence="3" key="1">
    <citation type="submission" date="2019-04" db="EMBL/GenBank/DDBJ databases">
        <title>Nocardioides xinjiangensis sp. nov.</title>
        <authorList>
            <person name="Liu S."/>
        </authorList>
    </citation>
    <scope>NUCLEOTIDE SEQUENCE [LARGE SCALE GENOMIC DNA]</scope>
    <source>
        <strain evidence="3">18</strain>
    </source>
</reference>
<dbReference type="AlphaFoldDB" id="A0A4S8QBL4"/>
<protein>
    <recommendedName>
        <fullName evidence="4">Peptidase inhibitor family I36 protein</fullName>
    </recommendedName>
</protein>
<evidence type="ECO:0000313" key="3">
    <source>
        <dbReference type="Proteomes" id="UP000308760"/>
    </source>
</evidence>
<organism evidence="2 3">
    <name type="scientific">Glycomyces buryatensis</name>
    <dbReference type="NCBI Taxonomy" id="2570927"/>
    <lineage>
        <taxon>Bacteria</taxon>
        <taxon>Bacillati</taxon>
        <taxon>Actinomycetota</taxon>
        <taxon>Actinomycetes</taxon>
        <taxon>Glycomycetales</taxon>
        <taxon>Glycomycetaceae</taxon>
        <taxon>Glycomyces</taxon>
    </lineage>
</organism>